<keyword evidence="2" id="KW-1185">Reference proteome</keyword>
<dbReference type="Gene3D" id="1.25.10.10">
    <property type="entry name" value="Leucine-rich Repeat Variant"/>
    <property type="match status" value="1"/>
</dbReference>
<evidence type="ECO:0000313" key="1">
    <source>
        <dbReference type="EMBL" id="VZO35445.1"/>
    </source>
</evidence>
<proteinExistence type="predicted"/>
<dbReference type="SUPFAM" id="SSF48371">
    <property type="entry name" value="ARM repeat"/>
    <property type="match status" value="1"/>
</dbReference>
<dbReference type="Pfam" id="PF13646">
    <property type="entry name" value="HEAT_2"/>
    <property type="match status" value="1"/>
</dbReference>
<dbReference type="EMBL" id="CACRYJ010000011">
    <property type="protein sequence ID" value="VZO35445.1"/>
    <property type="molecule type" value="Genomic_DNA"/>
</dbReference>
<dbReference type="InterPro" id="IPR011989">
    <property type="entry name" value="ARM-like"/>
</dbReference>
<sequence>MSQASDDGPDDPSAHPSVWVAQAERELGTSEVLAWCTDLLAGADPLTSSHPLAWIGGTPGAALPGNLTGLRGAMFEHWSRVWAARAMRYCWAEGTPAADDAATALLGALTDPHWRVREMAAKVVGLREVGAGADRLAVLLDDGVPRVRAAAATSLGAVGEHEHMGRLADVTGSDPDRAVRAAATRARTAIADRVDLPSDEY</sequence>
<evidence type="ECO:0000313" key="2">
    <source>
        <dbReference type="Proteomes" id="UP000419743"/>
    </source>
</evidence>
<name>A0A7M4DEV2_9MICO</name>
<dbReference type="InterPro" id="IPR016024">
    <property type="entry name" value="ARM-type_fold"/>
</dbReference>
<organism evidence="1 2">
    <name type="scientific">Occultella aeris</name>
    <dbReference type="NCBI Taxonomy" id="2761496"/>
    <lineage>
        <taxon>Bacteria</taxon>
        <taxon>Bacillati</taxon>
        <taxon>Actinomycetota</taxon>
        <taxon>Actinomycetes</taxon>
        <taxon>Micrococcales</taxon>
        <taxon>Ruaniaceae</taxon>
        <taxon>Occultella</taxon>
    </lineage>
</organism>
<reference evidence="1 2" key="1">
    <citation type="submission" date="2019-11" db="EMBL/GenBank/DDBJ databases">
        <authorList>
            <person name="Criscuolo A."/>
        </authorList>
    </citation>
    <scope>NUCLEOTIDE SEQUENCE [LARGE SCALE GENOMIC DNA]</scope>
    <source>
        <strain evidence="1">CIP111667</strain>
    </source>
</reference>
<accession>A0A7M4DEV2</accession>
<dbReference type="Proteomes" id="UP000419743">
    <property type="component" value="Unassembled WGS sequence"/>
</dbReference>
<protein>
    <submittedName>
        <fullName evidence="1">HEAT repeat protein</fullName>
    </submittedName>
</protein>
<gene>
    <name evidence="1" type="ORF">HALOF300_00643</name>
</gene>
<dbReference type="AlphaFoldDB" id="A0A7M4DEV2"/>
<comment type="caution">
    <text evidence="1">The sequence shown here is derived from an EMBL/GenBank/DDBJ whole genome shotgun (WGS) entry which is preliminary data.</text>
</comment>
<dbReference type="RefSeq" id="WP_197522262.1">
    <property type="nucleotide sequence ID" value="NZ_CACRYJ010000011.1"/>
</dbReference>